<organism evidence="2 3">
    <name type="scientific">Oculimacula yallundae</name>
    <dbReference type="NCBI Taxonomy" id="86028"/>
    <lineage>
        <taxon>Eukaryota</taxon>
        <taxon>Fungi</taxon>
        <taxon>Dikarya</taxon>
        <taxon>Ascomycota</taxon>
        <taxon>Pezizomycotina</taxon>
        <taxon>Leotiomycetes</taxon>
        <taxon>Helotiales</taxon>
        <taxon>Ploettnerulaceae</taxon>
        <taxon>Oculimacula</taxon>
    </lineage>
</organism>
<feature type="region of interest" description="Disordered" evidence="1">
    <location>
        <begin position="32"/>
        <end position="86"/>
    </location>
</feature>
<accession>A0ABR4C8G9</accession>
<proteinExistence type="predicted"/>
<gene>
    <name evidence="2" type="ORF">VTL71DRAFT_2271</name>
</gene>
<feature type="compositionally biased region" description="Polar residues" evidence="1">
    <location>
        <begin position="50"/>
        <end position="64"/>
    </location>
</feature>
<evidence type="ECO:0000313" key="2">
    <source>
        <dbReference type="EMBL" id="KAL2066200.1"/>
    </source>
</evidence>
<protein>
    <submittedName>
        <fullName evidence="2">Uncharacterized protein</fullName>
    </submittedName>
</protein>
<evidence type="ECO:0000313" key="3">
    <source>
        <dbReference type="Proteomes" id="UP001595075"/>
    </source>
</evidence>
<reference evidence="2 3" key="1">
    <citation type="journal article" date="2024" name="Commun. Biol.">
        <title>Comparative genomic analysis of thermophilic fungi reveals convergent evolutionary adaptations and gene losses.</title>
        <authorList>
            <person name="Steindorff A.S."/>
            <person name="Aguilar-Pontes M.V."/>
            <person name="Robinson A.J."/>
            <person name="Andreopoulos B."/>
            <person name="LaButti K."/>
            <person name="Kuo A."/>
            <person name="Mondo S."/>
            <person name="Riley R."/>
            <person name="Otillar R."/>
            <person name="Haridas S."/>
            <person name="Lipzen A."/>
            <person name="Grimwood J."/>
            <person name="Schmutz J."/>
            <person name="Clum A."/>
            <person name="Reid I.D."/>
            <person name="Moisan M.C."/>
            <person name="Butler G."/>
            <person name="Nguyen T.T.M."/>
            <person name="Dewar K."/>
            <person name="Conant G."/>
            <person name="Drula E."/>
            <person name="Henrissat B."/>
            <person name="Hansel C."/>
            <person name="Singer S."/>
            <person name="Hutchinson M.I."/>
            <person name="de Vries R.P."/>
            <person name="Natvig D.O."/>
            <person name="Powell A.J."/>
            <person name="Tsang A."/>
            <person name="Grigoriev I.V."/>
        </authorList>
    </citation>
    <scope>NUCLEOTIDE SEQUENCE [LARGE SCALE GENOMIC DNA]</scope>
    <source>
        <strain evidence="2 3">CBS 494.80</strain>
    </source>
</reference>
<sequence>MTHVVAALPNQPSRHIICPRNAINVVRKLLSVSGRKQRKSSRSRRAEAHLSSSQRTKQTSNHASATKPEELTIASLIAEGRMPTVQ</sequence>
<dbReference type="Proteomes" id="UP001595075">
    <property type="component" value="Unassembled WGS sequence"/>
</dbReference>
<name>A0ABR4C8G9_9HELO</name>
<comment type="caution">
    <text evidence="2">The sequence shown here is derived from an EMBL/GenBank/DDBJ whole genome shotgun (WGS) entry which is preliminary data.</text>
</comment>
<keyword evidence="3" id="KW-1185">Reference proteome</keyword>
<dbReference type="EMBL" id="JAZHXI010000011">
    <property type="protein sequence ID" value="KAL2066200.1"/>
    <property type="molecule type" value="Genomic_DNA"/>
</dbReference>
<evidence type="ECO:0000256" key="1">
    <source>
        <dbReference type="SAM" id="MobiDB-lite"/>
    </source>
</evidence>